<protein>
    <recommendedName>
        <fullName evidence="1">YTH domain-containing protein</fullName>
    </recommendedName>
</protein>
<evidence type="ECO:0000259" key="1">
    <source>
        <dbReference type="PROSITE" id="PS50882"/>
    </source>
</evidence>
<accession>A0A398B578</accession>
<sequence length="211" mass="22970">MSIFQSILQSLPDAFSKKADSNIGRLMLILSNQIDQLNTALTKIDHWRNIDEAEGSTLEQIGKNVGQKRGLATDEIMRVLIKARIARNRSDGTINSVIDALSRSLNTSPSTIKLKALYQQGEPAALMIEDLPLTALNKVGMSVGQFAYITQQVVGAGIRITNIDVRGTFIFSSQPSNIEASFEFGFAPLDQSSGGRLGATFNPNEDVILPF</sequence>
<name>A0A398B578_9BACI</name>
<comment type="caution">
    <text evidence="2">The sequence shown here is derived from an EMBL/GenBank/DDBJ whole genome shotgun (WGS) entry which is preliminary data.</text>
</comment>
<keyword evidence="3" id="KW-1185">Reference proteome</keyword>
<dbReference type="GO" id="GO:0003723">
    <property type="term" value="F:RNA binding"/>
    <property type="evidence" value="ECO:0007669"/>
    <property type="project" value="InterPro"/>
</dbReference>
<dbReference type="EMBL" id="QWVT01000017">
    <property type="protein sequence ID" value="RID85012.1"/>
    <property type="molecule type" value="Genomic_DNA"/>
</dbReference>
<dbReference type="RefSeq" id="WP_119112847.1">
    <property type="nucleotide sequence ID" value="NZ_CBCSEO010000031.1"/>
</dbReference>
<proteinExistence type="predicted"/>
<evidence type="ECO:0000313" key="2">
    <source>
        <dbReference type="EMBL" id="RID85012.1"/>
    </source>
</evidence>
<gene>
    <name evidence="2" type="ORF">D1970_10620</name>
</gene>
<dbReference type="OrthoDB" id="2087266at2"/>
<dbReference type="AlphaFoldDB" id="A0A398B578"/>
<feature type="domain" description="YTH" evidence="1">
    <location>
        <begin position="165"/>
        <end position="211"/>
    </location>
</feature>
<dbReference type="Proteomes" id="UP000265816">
    <property type="component" value="Unassembled WGS sequence"/>
</dbReference>
<evidence type="ECO:0000313" key="3">
    <source>
        <dbReference type="Proteomes" id="UP000265816"/>
    </source>
</evidence>
<organism evidence="2 3">
    <name type="scientific">Mesobacillus zeae</name>
    <dbReference type="NCBI Taxonomy" id="1917180"/>
    <lineage>
        <taxon>Bacteria</taxon>
        <taxon>Bacillati</taxon>
        <taxon>Bacillota</taxon>
        <taxon>Bacilli</taxon>
        <taxon>Bacillales</taxon>
        <taxon>Bacillaceae</taxon>
        <taxon>Mesobacillus</taxon>
    </lineage>
</organism>
<dbReference type="InterPro" id="IPR007275">
    <property type="entry name" value="YTH_domain"/>
</dbReference>
<reference evidence="2 3" key="1">
    <citation type="submission" date="2018-08" db="EMBL/GenBank/DDBJ databases">
        <title>Bacillus jemisoniae sp. nov., Bacillus chryseoplanitiae sp. nov., Bacillus resnikiae sp. nov., and Bacillus frankliniae sp. nov., isolated from Viking spacecraft and associated surfaces.</title>
        <authorList>
            <person name="Seuylemezian A."/>
            <person name="Vaishampayan P."/>
        </authorList>
    </citation>
    <scope>NUCLEOTIDE SEQUENCE [LARGE SCALE GENOMIC DNA]</scope>
    <source>
        <strain evidence="2 3">JJ-247</strain>
    </source>
</reference>
<dbReference type="PROSITE" id="PS50882">
    <property type="entry name" value="YTH"/>
    <property type="match status" value="1"/>
</dbReference>